<evidence type="ECO:0000313" key="11">
    <source>
        <dbReference type="Proteomes" id="UP000249091"/>
    </source>
</evidence>
<keyword evidence="2" id="KW-1003">Cell membrane</keyword>
<dbReference type="AlphaFoldDB" id="A0A2X4UAT0"/>
<dbReference type="STRING" id="1219011.GCA_001895045_03516"/>
<feature type="transmembrane region" description="Helical" evidence="9">
    <location>
        <begin position="213"/>
        <end position="230"/>
    </location>
</feature>
<accession>A0A2X4UAT0</accession>
<feature type="transmembrane region" description="Helical" evidence="9">
    <location>
        <begin position="299"/>
        <end position="318"/>
    </location>
</feature>
<comment type="subcellular location">
    <subcellularLocation>
        <location evidence="1">Cell membrane</location>
        <topology evidence="1">Multi-pass membrane protein</topology>
    </subcellularLocation>
</comment>
<sequence length="437" mass="46590">MRHLWLKREDDRPPTGLALDLRAHTTLLAVIVALSIASTIAFLVGNDYIDLLVYRMGARVLLDGGDIYGPIPPVVDDFGLPFTYPPLSAVLFVPLALLPVTLAKYVFGMVSVAALVVTLRLVLGRVRPGLSDGVSWVVTAVAVAVALQLEPVRETVSFGQINMVLMALVAVDVLAVKPKWPRGVLIGLAAAIKLTPAGFLLLFLLARDWRTSARIVVSAAGFSAAAYVLMPEASTRYWLHALPDTGRIGSAYYAANQSFKAVVARFGPPDPLETALWLGAAAVMLVVAIVAIRLALARGALVLALLANAAAVLLASPVSWSHHWVWVAPALLVLTFEVLQAPTRRRIAAAIGIGLIFLIGPHHLLPAGDGRELDWALLQHVIGSMYVTIAFGFLIALTQIRQDPAAGDSVEVDPDPAVDTARRTGPLPSPADEAKEM</sequence>
<dbReference type="EC" id="2.4.1.-" evidence="10"/>
<dbReference type="Proteomes" id="UP000249091">
    <property type="component" value="Chromosome 1"/>
</dbReference>
<evidence type="ECO:0000256" key="2">
    <source>
        <dbReference type="ARBA" id="ARBA00022475"/>
    </source>
</evidence>
<dbReference type="GO" id="GO:0005886">
    <property type="term" value="C:plasma membrane"/>
    <property type="evidence" value="ECO:0007669"/>
    <property type="project" value="UniProtKB-SubCell"/>
</dbReference>
<comment type="similarity">
    <text evidence="7">Belongs to the glycosyltransferase 87 family.</text>
</comment>
<evidence type="ECO:0000256" key="6">
    <source>
        <dbReference type="ARBA" id="ARBA00023136"/>
    </source>
</evidence>
<dbReference type="InterPro" id="IPR018584">
    <property type="entry name" value="GT87"/>
</dbReference>
<gene>
    <name evidence="10" type="ORF">NCTC10994_03216</name>
</gene>
<evidence type="ECO:0000256" key="4">
    <source>
        <dbReference type="ARBA" id="ARBA00022692"/>
    </source>
</evidence>
<evidence type="ECO:0000256" key="5">
    <source>
        <dbReference type="ARBA" id="ARBA00022989"/>
    </source>
</evidence>
<dbReference type="KEGG" id="rcr:NCTC10994_03216"/>
<organism evidence="10 11">
    <name type="scientific">Rhodococcus coprophilus</name>
    <dbReference type="NCBI Taxonomy" id="38310"/>
    <lineage>
        <taxon>Bacteria</taxon>
        <taxon>Bacillati</taxon>
        <taxon>Actinomycetota</taxon>
        <taxon>Actinomycetes</taxon>
        <taxon>Mycobacteriales</taxon>
        <taxon>Nocardiaceae</taxon>
        <taxon>Rhodococcus</taxon>
    </lineage>
</organism>
<keyword evidence="5 9" id="KW-1133">Transmembrane helix</keyword>
<evidence type="ECO:0000256" key="1">
    <source>
        <dbReference type="ARBA" id="ARBA00004651"/>
    </source>
</evidence>
<dbReference type="Pfam" id="PF09594">
    <property type="entry name" value="GT87"/>
    <property type="match status" value="1"/>
</dbReference>
<evidence type="ECO:0000256" key="7">
    <source>
        <dbReference type="ARBA" id="ARBA00024033"/>
    </source>
</evidence>
<feature type="transmembrane region" description="Helical" evidence="9">
    <location>
        <begin position="21"/>
        <end position="44"/>
    </location>
</feature>
<keyword evidence="11" id="KW-1185">Reference proteome</keyword>
<reference evidence="10 11" key="1">
    <citation type="submission" date="2018-06" db="EMBL/GenBank/DDBJ databases">
        <authorList>
            <consortium name="Pathogen Informatics"/>
            <person name="Doyle S."/>
        </authorList>
    </citation>
    <scope>NUCLEOTIDE SEQUENCE [LARGE SCALE GENOMIC DNA]</scope>
    <source>
        <strain evidence="10 11">NCTC10994</strain>
    </source>
</reference>
<protein>
    <submittedName>
        <fullName evidence="10">Mannosyltransferase</fullName>
        <ecNumber evidence="10">2.4.1.-</ecNumber>
    </submittedName>
</protein>
<evidence type="ECO:0000313" key="10">
    <source>
        <dbReference type="EMBL" id="SQI36021.1"/>
    </source>
</evidence>
<evidence type="ECO:0000256" key="3">
    <source>
        <dbReference type="ARBA" id="ARBA00022679"/>
    </source>
</evidence>
<keyword evidence="6 9" id="KW-0472">Membrane</keyword>
<feature type="region of interest" description="Disordered" evidence="8">
    <location>
        <begin position="406"/>
        <end position="437"/>
    </location>
</feature>
<feature type="transmembrane region" description="Helical" evidence="9">
    <location>
        <begin position="78"/>
        <end position="98"/>
    </location>
</feature>
<feature type="transmembrane region" description="Helical" evidence="9">
    <location>
        <begin position="105"/>
        <end position="123"/>
    </location>
</feature>
<feature type="transmembrane region" description="Helical" evidence="9">
    <location>
        <begin position="347"/>
        <end position="365"/>
    </location>
</feature>
<keyword evidence="3 10" id="KW-0808">Transferase</keyword>
<feature type="transmembrane region" description="Helical" evidence="9">
    <location>
        <begin position="324"/>
        <end position="340"/>
    </location>
</feature>
<keyword evidence="10" id="KW-0328">Glycosyltransferase</keyword>
<feature type="transmembrane region" description="Helical" evidence="9">
    <location>
        <begin position="184"/>
        <end position="206"/>
    </location>
</feature>
<evidence type="ECO:0000256" key="8">
    <source>
        <dbReference type="SAM" id="MobiDB-lite"/>
    </source>
</evidence>
<dbReference type="GO" id="GO:0016758">
    <property type="term" value="F:hexosyltransferase activity"/>
    <property type="evidence" value="ECO:0007669"/>
    <property type="project" value="InterPro"/>
</dbReference>
<dbReference type="EMBL" id="LS483468">
    <property type="protein sequence ID" value="SQI36021.1"/>
    <property type="molecule type" value="Genomic_DNA"/>
</dbReference>
<feature type="transmembrane region" description="Helical" evidence="9">
    <location>
        <begin position="377"/>
        <end position="397"/>
    </location>
</feature>
<dbReference type="RefSeq" id="WP_231922889.1">
    <property type="nucleotide sequence ID" value="NZ_JAFBBL010000001.1"/>
</dbReference>
<name>A0A2X4UAT0_9NOCA</name>
<proteinExistence type="inferred from homology"/>
<evidence type="ECO:0000256" key="9">
    <source>
        <dbReference type="SAM" id="Phobius"/>
    </source>
</evidence>
<keyword evidence="4 9" id="KW-0812">Transmembrane</keyword>
<feature type="transmembrane region" description="Helical" evidence="9">
    <location>
        <begin position="275"/>
        <end position="292"/>
    </location>
</feature>